<accession>A0ABW0EET7</accession>
<comment type="caution">
    <text evidence="2">The sequence shown here is derived from an EMBL/GenBank/DDBJ whole genome shotgun (WGS) entry which is preliminary data.</text>
</comment>
<feature type="signal peptide" evidence="1">
    <location>
        <begin position="1"/>
        <end position="20"/>
    </location>
</feature>
<evidence type="ECO:0000256" key="1">
    <source>
        <dbReference type="SAM" id="SignalP"/>
    </source>
</evidence>
<proteinExistence type="predicted"/>
<gene>
    <name evidence="2" type="ORF">ACFPIB_14315</name>
</gene>
<dbReference type="Proteomes" id="UP001596161">
    <property type="component" value="Unassembled WGS sequence"/>
</dbReference>
<keyword evidence="3" id="KW-1185">Reference proteome</keyword>
<dbReference type="EMBL" id="JBHSKT010000009">
    <property type="protein sequence ID" value="MFC5271788.1"/>
    <property type="molecule type" value="Genomic_DNA"/>
</dbReference>
<dbReference type="RefSeq" id="WP_378018147.1">
    <property type="nucleotide sequence ID" value="NZ_JBHSKT010000009.1"/>
</dbReference>
<organism evidence="2 3">
    <name type="scientific">Adhaeribacter terreus</name>
    <dbReference type="NCBI Taxonomy" id="529703"/>
    <lineage>
        <taxon>Bacteria</taxon>
        <taxon>Pseudomonadati</taxon>
        <taxon>Bacteroidota</taxon>
        <taxon>Cytophagia</taxon>
        <taxon>Cytophagales</taxon>
        <taxon>Hymenobacteraceae</taxon>
        <taxon>Adhaeribacter</taxon>
    </lineage>
</organism>
<protein>
    <submittedName>
        <fullName evidence="2">Uncharacterized protein</fullName>
    </submittedName>
</protein>
<feature type="chain" id="PRO_5047303959" evidence="1">
    <location>
        <begin position="21"/>
        <end position="166"/>
    </location>
</feature>
<keyword evidence="1" id="KW-0732">Signal</keyword>
<evidence type="ECO:0000313" key="2">
    <source>
        <dbReference type="EMBL" id="MFC5271788.1"/>
    </source>
</evidence>
<evidence type="ECO:0000313" key="3">
    <source>
        <dbReference type="Proteomes" id="UP001596161"/>
    </source>
</evidence>
<name>A0ABW0EET7_9BACT</name>
<reference evidence="3" key="1">
    <citation type="journal article" date="2019" name="Int. J. Syst. Evol. Microbiol.">
        <title>The Global Catalogue of Microorganisms (GCM) 10K type strain sequencing project: providing services to taxonomists for standard genome sequencing and annotation.</title>
        <authorList>
            <consortium name="The Broad Institute Genomics Platform"/>
            <consortium name="The Broad Institute Genome Sequencing Center for Infectious Disease"/>
            <person name="Wu L."/>
            <person name="Ma J."/>
        </authorList>
    </citation>
    <scope>NUCLEOTIDE SEQUENCE [LARGE SCALE GENOMIC DNA]</scope>
    <source>
        <strain evidence="3">KACC 12602</strain>
    </source>
</reference>
<sequence length="166" mass="19433">MKKLPFLLAAFLFILFQAQAQNLRKGRGAGKVQELGQAVFEGLQHNQFNNLQNYLPNDTELKILKRRSSEDMRLVLEKTTPDSIKQNLLRDFNLIQEQATQNMVNWNEWQPTDTKVSRRDRKNPLLYRAEMALAHASGAENSVLFEVVRIRGRYFLFKQMVFHPKK</sequence>